<dbReference type="EMBL" id="MFRC01000035">
    <property type="protein sequence ID" value="OGH89627.1"/>
    <property type="molecule type" value="Genomic_DNA"/>
</dbReference>
<evidence type="ECO:0000259" key="1">
    <source>
        <dbReference type="Pfam" id="PF13529"/>
    </source>
</evidence>
<evidence type="ECO:0000313" key="3">
    <source>
        <dbReference type="Proteomes" id="UP000178490"/>
    </source>
</evidence>
<dbReference type="InterPro" id="IPR039564">
    <property type="entry name" value="Peptidase_C39-like"/>
</dbReference>
<dbReference type="AlphaFoldDB" id="A0A1F6P0C3"/>
<gene>
    <name evidence="2" type="ORF">A2537_01765</name>
</gene>
<name>A0A1F6P0C3_9BACT</name>
<accession>A0A1F6P0C3</accession>
<feature type="domain" description="Peptidase C39-like" evidence="1">
    <location>
        <begin position="50"/>
        <end position="196"/>
    </location>
</feature>
<comment type="caution">
    <text evidence="2">The sequence shown here is derived from an EMBL/GenBank/DDBJ whole genome shotgun (WGS) entry which is preliminary data.</text>
</comment>
<dbReference type="Proteomes" id="UP000178490">
    <property type="component" value="Unassembled WGS sequence"/>
</dbReference>
<protein>
    <recommendedName>
        <fullName evidence="1">Peptidase C39-like domain-containing protein</fullName>
    </recommendedName>
</protein>
<proteinExistence type="predicted"/>
<organism evidence="2 3">
    <name type="scientific">Candidatus Magasanikbacteria bacterium RIFOXYD2_FULL_36_9</name>
    <dbReference type="NCBI Taxonomy" id="1798707"/>
    <lineage>
        <taxon>Bacteria</taxon>
        <taxon>Candidatus Magasanikiibacteriota</taxon>
    </lineage>
</organism>
<reference evidence="2 3" key="1">
    <citation type="journal article" date="2016" name="Nat. Commun.">
        <title>Thousands of microbial genomes shed light on interconnected biogeochemical processes in an aquifer system.</title>
        <authorList>
            <person name="Anantharaman K."/>
            <person name="Brown C.T."/>
            <person name="Hug L.A."/>
            <person name="Sharon I."/>
            <person name="Castelle C.J."/>
            <person name="Probst A.J."/>
            <person name="Thomas B.C."/>
            <person name="Singh A."/>
            <person name="Wilkins M.J."/>
            <person name="Karaoz U."/>
            <person name="Brodie E.L."/>
            <person name="Williams K.H."/>
            <person name="Hubbard S.S."/>
            <person name="Banfield J.F."/>
        </authorList>
    </citation>
    <scope>NUCLEOTIDE SEQUENCE [LARGE SCALE GENOMIC DNA]</scope>
</reference>
<evidence type="ECO:0000313" key="2">
    <source>
        <dbReference type="EMBL" id="OGH89627.1"/>
    </source>
</evidence>
<sequence length="308" mass="35313">MIFETKNFTTSTTNTEVLSIDVENKSVVEIITSTTLDFSDIITTTINLVVPYISQMPDGIFVKPWSKACEEATIIMIEEFYLKNKISLLPITVGKQGMSMLFAWEDKNFGYNDDTDASSTARIINDYSSFNAIVKRNPTLEEIKNEIKNNRPVISLHYGPALNNPYLHFKVDGPQYHMIVLKGFDDKNKEFIAHDPGTYQYSGNDFRYGYQTTISSLHDYDIKIKKAKEGVPVVLFTSPKIIIKTPGNTLYFIEDNKKYLISNPTTTFQQRRWSFRLIQTKTEDELRNFVDGNPIIHENGLLKTIEDL</sequence>
<dbReference type="Pfam" id="PF13529">
    <property type="entry name" value="Peptidase_C39_2"/>
    <property type="match status" value="1"/>
</dbReference>
<dbReference type="Gene3D" id="3.90.70.10">
    <property type="entry name" value="Cysteine proteinases"/>
    <property type="match status" value="1"/>
</dbReference>